<gene>
    <name evidence="8" type="ORF">GCM10011501_00960</name>
</gene>
<evidence type="ECO:0000256" key="5">
    <source>
        <dbReference type="PROSITE-ProRule" id="PRU01091"/>
    </source>
</evidence>
<dbReference type="PROSITE" id="PS51755">
    <property type="entry name" value="OMPR_PHOB"/>
    <property type="match status" value="1"/>
</dbReference>
<evidence type="ECO:0000256" key="2">
    <source>
        <dbReference type="ARBA" id="ARBA00023125"/>
    </source>
</evidence>
<evidence type="ECO:0000256" key="4">
    <source>
        <dbReference type="PROSITE-ProRule" id="PRU00169"/>
    </source>
</evidence>
<keyword evidence="4" id="KW-0597">Phosphoprotein</keyword>
<dbReference type="Proteomes" id="UP000626370">
    <property type="component" value="Unassembled WGS sequence"/>
</dbReference>
<organism evidence="8 9">
    <name type="scientific">Thalassotalea profundi</name>
    <dbReference type="NCBI Taxonomy" id="2036687"/>
    <lineage>
        <taxon>Bacteria</taxon>
        <taxon>Pseudomonadati</taxon>
        <taxon>Pseudomonadota</taxon>
        <taxon>Gammaproteobacteria</taxon>
        <taxon>Alteromonadales</taxon>
        <taxon>Colwelliaceae</taxon>
        <taxon>Thalassotalea</taxon>
    </lineage>
</organism>
<feature type="modified residue" description="4-aspartylphosphate" evidence="4">
    <location>
        <position position="51"/>
    </location>
</feature>
<dbReference type="SMART" id="SM00448">
    <property type="entry name" value="REC"/>
    <property type="match status" value="1"/>
</dbReference>
<keyword evidence="2 5" id="KW-0238">DNA-binding</keyword>
<dbReference type="Pfam" id="PF00486">
    <property type="entry name" value="Trans_reg_C"/>
    <property type="match status" value="1"/>
</dbReference>
<dbReference type="Gene3D" id="6.10.250.690">
    <property type="match status" value="1"/>
</dbReference>
<keyword evidence="9" id="KW-1185">Reference proteome</keyword>
<dbReference type="CDD" id="cd00383">
    <property type="entry name" value="trans_reg_C"/>
    <property type="match status" value="1"/>
</dbReference>
<evidence type="ECO:0000313" key="9">
    <source>
        <dbReference type="Proteomes" id="UP000626370"/>
    </source>
</evidence>
<dbReference type="PANTHER" id="PTHR48111:SF67">
    <property type="entry name" value="TRANSCRIPTIONAL REGULATORY PROTEIN TCTD"/>
    <property type="match status" value="1"/>
</dbReference>
<dbReference type="PROSITE" id="PS50110">
    <property type="entry name" value="RESPONSE_REGULATORY"/>
    <property type="match status" value="1"/>
</dbReference>
<feature type="DNA-binding region" description="OmpR/PhoB-type" evidence="5">
    <location>
        <begin position="124"/>
        <end position="218"/>
    </location>
</feature>
<reference evidence="9" key="1">
    <citation type="journal article" date="2019" name="Int. J. Syst. Evol. Microbiol.">
        <title>The Global Catalogue of Microorganisms (GCM) 10K type strain sequencing project: providing services to taxonomists for standard genome sequencing and annotation.</title>
        <authorList>
            <consortium name="The Broad Institute Genomics Platform"/>
            <consortium name="The Broad Institute Genome Sequencing Center for Infectious Disease"/>
            <person name="Wu L."/>
            <person name="Ma J."/>
        </authorList>
    </citation>
    <scope>NUCLEOTIDE SEQUENCE [LARGE SCALE GENOMIC DNA]</scope>
    <source>
        <strain evidence="9">CGMCC 1.15922</strain>
    </source>
</reference>
<sequence>MRILLVEDDRPLAEGLQQSLRREGYSVDWVNNGKQAIDGIAGGDCELVILDLGLPDVDGITVLKEIKNSNKALPVLILTARDGIESKVTGLDLGADDYIAKPFDMDELHARLRVIERRIGTSSSALVCINNVALDTAAHSITVDNHPINLSRREYMIIKSLMENAGRIQSKSQLETRLYEWGDEVASNTIEVHISNIRKKLPKEFINTVRGVGYIIHRQ</sequence>
<dbReference type="Gene3D" id="3.40.50.2300">
    <property type="match status" value="1"/>
</dbReference>
<dbReference type="GO" id="GO:0003677">
    <property type="term" value="F:DNA binding"/>
    <property type="evidence" value="ECO:0007669"/>
    <property type="project" value="UniProtKB-KW"/>
</dbReference>
<dbReference type="CDD" id="cd17624">
    <property type="entry name" value="REC_OmpR_PmrA-like"/>
    <property type="match status" value="1"/>
</dbReference>
<dbReference type="InterPro" id="IPR036388">
    <property type="entry name" value="WH-like_DNA-bd_sf"/>
</dbReference>
<proteinExistence type="predicted"/>
<comment type="caution">
    <text evidence="8">The sequence shown here is derived from an EMBL/GenBank/DDBJ whole genome shotgun (WGS) entry which is preliminary data.</text>
</comment>
<evidence type="ECO:0000259" key="7">
    <source>
        <dbReference type="PROSITE" id="PS51755"/>
    </source>
</evidence>
<dbReference type="InterPro" id="IPR001867">
    <property type="entry name" value="OmpR/PhoB-type_DNA-bd"/>
</dbReference>
<evidence type="ECO:0000256" key="3">
    <source>
        <dbReference type="ARBA" id="ARBA00023163"/>
    </source>
</evidence>
<dbReference type="PANTHER" id="PTHR48111">
    <property type="entry name" value="REGULATOR OF RPOS"/>
    <property type="match status" value="1"/>
</dbReference>
<keyword evidence="3" id="KW-0804">Transcription</keyword>
<protein>
    <submittedName>
        <fullName evidence="8">DNA-binding response regulator</fullName>
    </submittedName>
</protein>
<dbReference type="SMART" id="SM00862">
    <property type="entry name" value="Trans_reg_C"/>
    <property type="match status" value="1"/>
</dbReference>
<dbReference type="InterPro" id="IPR001789">
    <property type="entry name" value="Sig_transdc_resp-reg_receiver"/>
</dbReference>
<accession>A0ABQ3IAU5</accession>
<keyword evidence="1" id="KW-0805">Transcription regulation</keyword>
<feature type="domain" description="OmpR/PhoB-type" evidence="7">
    <location>
        <begin position="124"/>
        <end position="218"/>
    </location>
</feature>
<name>A0ABQ3IAU5_9GAMM</name>
<evidence type="ECO:0000259" key="6">
    <source>
        <dbReference type="PROSITE" id="PS50110"/>
    </source>
</evidence>
<feature type="domain" description="Response regulatory" evidence="6">
    <location>
        <begin position="2"/>
        <end position="116"/>
    </location>
</feature>
<dbReference type="InterPro" id="IPR011006">
    <property type="entry name" value="CheY-like_superfamily"/>
</dbReference>
<dbReference type="Pfam" id="PF00072">
    <property type="entry name" value="Response_reg"/>
    <property type="match status" value="1"/>
</dbReference>
<dbReference type="Gene3D" id="1.10.10.10">
    <property type="entry name" value="Winged helix-like DNA-binding domain superfamily/Winged helix DNA-binding domain"/>
    <property type="match status" value="1"/>
</dbReference>
<evidence type="ECO:0000313" key="8">
    <source>
        <dbReference type="EMBL" id="GHE77290.1"/>
    </source>
</evidence>
<dbReference type="RefSeq" id="WP_189376131.1">
    <property type="nucleotide sequence ID" value="NZ_BNAH01000001.1"/>
</dbReference>
<dbReference type="InterPro" id="IPR039420">
    <property type="entry name" value="WalR-like"/>
</dbReference>
<evidence type="ECO:0000256" key="1">
    <source>
        <dbReference type="ARBA" id="ARBA00023015"/>
    </source>
</evidence>
<dbReference type="SUPFAM" id="SSF52172">
    <property type="entry name" value="CheY-like"/>
    <property type="match status" value="1"/>
</dbReference>
<dbReference type="EMBL" id="BNAH01000001">
    <property type="protein sequence ID" value="GHE77290.1"/>
    <property type="molecule type" value="Genomic_DNA"/>
</dbReference>